<dbReference type="PANTHER" id="PTHR46558">
    <property type="entry name" value="TRACRIPTIONAL REGULATORY PROTEIN-RELATED-RELATED"/>
    <property type="match status" value="1"/>
</dbReference>
<dbReference type="EMBL" id="JACRTC010000004">
    <property type="protein sequence ID" value="MBC8570691.1"/>
    <property type="molecule type" value="Genomic_DNA"/>
</dbReference>
<comment type="caution">
    <text evidence="3">The sequence shown here is derived from an EMBL/GenBank/DDBJ whole genome shotgun (WGS) entry which is preliminary data.</text>
</comment>
<keyword evidence="4" id="KW-1185">Reference proteome</keyword>
<evidence type="ECO:0000256" key="1">
    <source>
        <dbReference type="ARBA" id="ARBA00023125"/>
    </source>
</evidence>
<organism evidence="3 4">
    <name type="scientific">Zongyangia hominis</name>
    <dbReference type="NCBI Taxonomy" id="2763677"/>
    <lineage>
        <taxon>Bacteria</taxon>
        <taxon>Bacillati</taxon>
        <taxon>Bacillota</taxon>
        <taxon>Clostridia</taxon>
        <taxon>Eubacteriales</taxon>
        <taxon>Oscillospiraceae</taxon>
        <taxon>Zongyangia</taxon>
    </lineage>
</organism>
<proteinExistence type="predicted"/>
<reference evidence="3" key="1">
    <citation type="submission" date="2020-08" db="EMBL/GenBank/DDBJ databases">
        <title>Genome public.</title>
        <authorList>
            <person name="Liu C."/>
            <person name="Sun Q."/>
        </authorList>
    </citation>
    <scope>NUCLEOTIDE SEQUENCE</scope>
    <source>
        <strain evidence="3">NSJ-54</strain>
    </source>
</reference>
<dbReference type="GO" id="GO:0003677">
    <property type="term" value="F:DNA binding"/>
    <property type="evidence" value="ECO:0007669"/>
    <property type="project" value="UniProtKB-KW"/>
</dbReference>
<dbReference type="AlphaFoldDB" id="A0A926IAY6"/>
<dbReference type="Pfam" id="PF01381">
    <property type="entry name" value="HTH_3"/>
    <property type="match status" value="1"/>
</dbReference>
<name>A0A926IAY6_9FIRM</name>
<keyword evidence="1" id="KW-0238">DNA-binding</keyword>
<evidence type="ECO:0000313" key="4">
    <source>
        <dbReference type="Proteomes" id="UP000660861"/>
    </source>
</evidence>
<dbReference type="SMART" id="SM00530">
    <property type="entry name" value="HTH_XRE"/>
    <property type="match status" value="1"/>
</dbReference>
<dbReference type="InterPro" id="IPR001387">
    <property type="entry name" value="Cro/C1-type_HTH"/>
</dbReference>
<dbReference type="PROSITE" id="PS50943">
    <property type="entry name" value="HTH_CROC1"/>
    <property type="match status" value="1"/>
</dbReference>
<evidence type="ECO:0000313" key="3">
    <source>
        <dbReference type="EMBL" id="MBC8570691.1"/>
    </source>
</evidence>
<protein>
    <submittedName>
        <fullName evidence="3">Helix-turn-helix transcriptional regulator</fullName>
    </submittedName>
</protein>
<dbReference type="InterPro" id="IPR010982">
    <property type="entry name" value="Lambda_DNA-bd_dom_sf"/>
</dbReference>
<dbReference type="RefSeq" id="WP_262397787.1">
    <property type="nucleotide sequence ID" value="NZ_JACRTC010000004.1"/>
</dbReference>
<accession>A0A926IAY6</accession>
<sequence>MKRTIGEKINDLRKQKNMTQDELAEKMGVSSQAVSKWEKDLSIPDLPVLIELADFFHISLDDLVRERKDIVEFVPAEQRKNINEMFLRVNVQTVKGDKVKINLPLAFVKIAADMKIEIPQFNGSDILKALDLDMIITLIESGMMGKIVEVESSEGDIVEVTAE</sequence>
<evidence type="ECO:0000259" key="2">
    <source>
        <dbReference type="PROSITE" id="PS50943"/>
    </source>
</evidence>
<dbReference type="Gene3D" id="1.10.260.40">
    <property type="entry name" value="lambda repressor-like DNA-binding domains"/>
    <property type="match status" value="1"/>
</dbReference>
<dbReference type="CDD" id="cd00093">
    <property type="entry name" value="HTH_XRE"/>
    <property type="match status" value="1"/>
</dbReference>
<feature type="domain" description="HTH cro/C1-type" evidence="2">
    <location>
        <begin position="9"/>
        <end position="63"/>
    </location>
</feature>
<dbReference type="SUPFAM" id="SSF47413">
    <property type="entry name" value="lambda repressor-like DNA-binding domains"/>
    <property type="match status" value="1"/>
</dbReference>
<gene>
    <name evidence="3" type="ORF">H8709_07580</name>
</gene>
<dbReference type="PANTHER" id="PTHR46558:SF11">
    <property type="entry name" value="HTH-TYPE TRANSCRIPTIONAL REGULATOR XRE"/>
    <property type="match status" value="1"/>
</dbReference>
<dbReference type="Proteomes" id="UP000660861">
    <property type="component" value="Unassembled WGS sequence"/>
</dbReference>